<evidence type="ECO:0000256" key="16">
    <source>
        <dbReference type="SAM" id="Phobius"/>
    </source>
</evidence>
<feature type="transmembrane region" description="Helical" evidence="16">
    <location>
        <begin position="492"/>
        <end position="512"/>
    </location>
</feature>
<dbReference type="InterPro" id="IPR032807">
    <property type="entry name" value="GNVR"/>
</dbReference>
<dbReference type="SUPFAM" id="SSF52540">
    <property type="entry name" value="P-loop containing nucleoside triphosphate hydrolases"/>
    <property type="match status" value="1"/>
</dbReference>
<proteinExistence type="inferred from homology"/>
<dbReference type="Pfam" id="PF02706">
    <property type="entry name" value="Wzz"/>
    <property type="match status" value="1"/>
</dbReference>
<sequence>MKINNKDFDLHELIHPYLKRWTLIFGCMVFALIISLFYIKLKAPVFKVQTSVLIKDAKKMSDAGDISILQGMPGFGGMGTNSIENELEIFQSKKIIEDVVKDLKLQIPVFAEQGFYDLELYKDTNPYQIFLVRENIYGEKPKKPVTIKVQGNVITLSSDELSNDIKSNFNKLIRLPYADIIITKNGSFDKKKTQKLDLEEIYFKYIDFQDAVDFYQNGLAVTLLDKDATVIGLSMNHINKEKAIDILNAIVKKYNFYAINDKNVESEKTKNFIDDRISIISKELGDVESEKESFKTRNKIVDVQSDASINLQTEQASKKKLIEIDTQLEWNKMLTSYFTHQSKNELIPLNLGIDNPVALANINNYNKFVQERNTKLESATPSNPVIKDLDIQISNLRNIIKEGLVKERSALQISRNSVEEESFKASKSIATVPGKERMFRNIERQQQIKENLFLLLLQKREEAAISMAITSDKARVVDKAYALQKPVAPRKMMIMGGALITGFLLSTILILVKELLNNKIIVRGDIEKLSSTPVIAEIPKALKKSDQLIKGNDLSPLAEAFRILVTNLKFILRGKENAKIIMVTSSMKGEGKTFVSVNLALALTTPKKKVLVIGSDIRNPQLQRYNPSMKLAQGLTEYLNGDINDVENIIHPSGFISGTDFIYSGAIPPNPNDLLQNDRYETLLNEVRSKYDYVILDTAPLMPVTDSFLISHLVDSTVYVVRSDKSLKDYMNFANINIENEKLKSVVFVLNDIKKSNFAYGNQYGYSKEENRWWHFFKKS</sequence>
<evidence type="ECO:0000256" key="14">
    <source>
        <dbReference type="ARBA" id="ARBA00023137"/>
    </source>
</evidence>
<evidence type="ECO:0000256" key="7">
    <source>
        <dbReference type="ARBA" id="ARBA00022679"/>
    </source>
</evidence>
<evidence type="ECO:0000256" key="12">
    <source>
        <dbReference type="ARBA" id="ARBA00022989"/>
    </source>
</evidence>
<evidence type="ECO:0000259" key="19">
    <source>
        <dbReference type="Pfam" id="PF13807"/>
    </source>
</evidence>
<feature type="domain" description="Tyrosine-protein kinase G-rich" evidence="19">
    <location>
        <begin position="441"/>
        <end position="514"/>
    </location>
</feature>
<dbReference type="GO" id="GO:0005524">
    <property type="term" value="F:ATP binding"/>
    <property type="evidence" value="ECO:0007669"/>
    <property type="project" value="UniProtKB-KW"/>
</dbReference>
<keyword evidence="5" id="KW-1003">Cell membrane</keyword>
<keyword evidence="10 20" id="KW-0418">Kinase</keyword>
<keyword evidence="14" id="KW-0829">Tyrosine-protein kinase</keyword>
<dbReference type="InterPro" id="IPR025669">
    <property type="entry name" value="AAA_dom"/>
</dbReference>
<dbReference type="GO" id="GO:0005886">
    <property type="term" value="C:plasma membrane"/>
    <property type="evidence" value="ECO:0007669"/>
    <property type="project" value="UniProtKB-SubCell"/>
</dbReference>
<evidence type="ECO:0000313" key="21">
    <source>
        <dbReference type="Proteomes" id="UP000445144"/>
    </source>
</evidence>
<reference evidence="20 21" key="1">
    <citation type="submission" date="2020-01" db="EMBL/GenBank/DDBJ databases">
        <authorList>
            <person name="Rodrigo-Torres L."/>
            <person name="Arahal R. D."/>
            <person name="Lucena T."/>
        </authorList>
    </citation>
    <scope>NUCLEOTIDE SEQUENCE [LARGE SCALE GENOMIC DNA]</scope>
    <source>
        <strain evidence="20 21">CECT 9293</strain>
    </source>
</reference>
<keyword evidence="7 20" id="KW-0808">Transferase</keyword>
<keyword evidence="12 16" id="KW-1133">Transmembrane helix</keyword>
<evidence type="ECO:0000256" key="13">
    <source>
        <dbReference type="ARBA" id="ARBA00023136"/>
    </source>
</evidence>
<evidence type="ECO:0000256" key="8">
    <source>
        <dbReference type="ARBA" id="ARBA00022692"/>
    </source>
</evidence>
<keyword evidence="9" id="KW-0547">Nucleotide-binding</keyword>
<keyword evidence="8 16" id="KW-0812">Transmembrane</keyword>
<gene>
    <name evidence="20" type="primary">ptk</name>
    <name evidence="20" type="ORF">CHRY9293_00259</name>
</gene>
<evidence type="ECO:0000256" key="2">
    <source>
        <dbReference type="ARBA" id="ARBA00007316"/>
    </source>
</evidence>
<dbReference type="EMBL" id="CACVBR010000002">
    <property type="protein sequence ID" value="CAA7193880.1"/>
    <property type="molecule type" value="Genomic_DNA"/>
</dbReference>
<dbReference type="InterPro" id="IPR005702">
    <property type="entry name" value="Wzc-like_C"/>
</dbReference>
<evidence type="ECO:0000256" key="6">
    <source>
        <dbReference type="ARBA" id="ARBA00022519"/>
    </source>
</evidence>
<comment type="similarity">
    <text evidence="3">Belongs to the etk/wzc family.</text>
</comment>
<comment type="catalytic activity">
    <reaction evidence="15">
        <text>L-tyrosyl-[protein] + ATP = O-phospho-L-tyrosyl-[protein] + ADP + H(+)</text>
        <dbReference type="Rhea" id="RHEA:10596"/>
        <dbReference type="Rhea" id="RHEA-COMP:10136"/>
        <dbReference type="Rhea" id="RHEA-COMP:20101"/>
        <dbReference type="ChEBI" id="CHEBI:15378"/>
        <dbReference type="ChEBI" id="CHEBI:30616"/>
        <dbReference type="ChEBI" id="CHEBI:46858"/>
        <dbReference type="ChEBI" id="CHEBI:61978"/>
        <dbReference type="ChEBI" id="CHEBI:456216"/>
        <dbReference type="EC" id="2.7.10.2"/>
    </reaction>
</comment>
<dbReference type="RefSeq" id="WP_162031256.1">
    <property type="nucleotide sequence ID" value="NZ_CACVBR010000002.1"/>
</dbReference>
<feature type="domain" description="Polysaccharide chain length determinant N-terminal" evidence="17">
    <location>
        <begin position="7"/>
        <end position="103"/>
    </location>
</feature>
<feature type="domain" description="AAA" evidence="18">
    <location>
        <begin position="579"/>
        <end position="704"/>
    </location>
</feature>
<comment type="similarity">
    <text evidence="2">Belongs to the CpsD/CapB family.</text>
</comment>
<evidence type="ECO:0000256" key="1">
    <source>
        <dbReference type="ARBA" id="ARBA00004429"/>
    </source>
</evidence>
<dbReference type="AlphaFoldDB" id="A0A6N4X3V3"/>
<evidence type="ECO:0000259" key="18">
    <source>
        <dbReference type="Pfam" id="PF13614"/>
    </source>
</evidence>
<keyword evidence="11" id="KW-0067">ATP-binding</keyword>
<dbReference type="EC" id="2.7.10.2" evidence="4"/>
<evidence type="ECO:0000313" key="20">
    <source>
        <dbReference type="EMBL" id="CAA7193880.1"/>
    </source>
</evidence>
<protein>
    <recommendedName>
        <fullName evidence="4">non-specific protein-tyrosine kinase</fullName>
        <ecNumber evidence="4">2.7.10.2</ecNumber>
    </recommendedName>
</protein>
<comment type="subcellular location">
    <subcellularLocation>
        <location evidence="1">Cell inner membrane</location>
        <topology evidence="1">Multi-pass membrane protein</topology>
    </subcellularLocation>
</comment>
<evidence type="ECO:0000256" key="10">
    <source>
        <dbReference type="ARBA" id="ARBA00022777"/>
    </source>
</evidence>
<dbReference type="Proteomes" id="UP000445144">
    <property type="component" value="Unassembled WGS sequence"/>
</dbReference>
<evidence type="ECO:0000256" key="9">
    <source>
        <dbReference type="ARBA" id="ARBA00022741"/>
    </source>
</evidence>
<dbReference type="PANTHER" id="PTHR32309:SF13">
    <property type="entry name" value="FERRIC ENTEROBACTIN TRANSPORT PROTEIN FEPE"/>
    <property type="match status" value="1"/>
</dbReference>
<dbReference type="Pfam" id="PF13807">
    <property type="entry name" value="GNVR"/>
    <property type="match status" value="1"/>
</dbReference>
<accession>A0A6N4X3V3</accession>
<dbReference type="InterPro" id="IPR050445">
    <property type="entry name" value="Bact_polysacc_biosynth/exp"/>
</dbReference>
<dbReference type="InterPro" id="IPR027417">
    <property type="entry name" value="P-loop_NTPase"/>
</dbReference>
<organism evidence="20 21">
    <name type="scientific">Chryseobacterium potabilaquae</name>
    <dbReference type="NCBI Taxonomy" id="2675057"/>
    <lineage>
        <taxon>Bacteria</taxon>
        <taxon>Pseudomonadati</taxon>
        <taxon>Bacteroidota</taxon>
        <taxon>Flavobacteriia</taxon>
        <taxon>Flavobacteriales</taxon>
        <taxon>Weeksellaceae</taxon>
        <taxon>Chryseobacterium group</taxon>
        <taxon>Chryseobacterium</taxon>
    </lineage>
</organism>
<feature type="transmembrane region" description="Helical" evidence="16">
    <location>
        <begin position="21"/>
        <end position="39"/>
    </location>
</feature>
<evidence type="ECO:0000259" key="17">
    <source>
        <dbReference type="Pfam" id="PF02706"/>
    </source>
</evidence>
<dbReference type="Pfam" id="PF13614">
    <property type="entry name" value="AAA_31"/>
    <property type="match status" value="1"/>
</dbReference>
<keyword evidence="21" id="KW-1185">Reference proteome</keyword>
<evidence type="ECO:0000256" key="3">
    <source>
        <dbReference type="ARBA" id="ARBA00008883"/>
    </source>
</evidence>
<evidence type="ECO:0000256" key="11">
    <source>
        <dbReference type="ARBA" id="ARBA00022840"/>
    </source>
</evidence>
<dbReference type="PANTHER" id="PTHR32309">
    <property type="entry name" value="TYROSINE-PROTEIN KINASE"/>
    <property type="match status" value="1"/>
</dbReference>
<evidence type="ECO:0000256" key="5">
    <source>
        <dbReference type="ARBA" id="ARBA00022475"/>
    </source>
</evidence>
<keyword evidence="6" id="KW-0997">Cell inner membrane</keyword>
<dbReference type="InterPro" id="IPR003856">
    <property type="entry name" value="LPS_length_determ_N"/>
</dbReference>
<evidence type="ECO:0000256" key="15">
    <source>
        <dbReference type="ARBA" id="ARBA00051245"/>
    </source>
</evidence>
<dbReference type="NCBIfam" id="TIGR01007">
    <property type="entry name" value="eps_fam"/>
    <property type="match status" value="1"/>
</dbReference>
<name>A0A6N4X3V3_9FLAO</name>
<keyword evidence="13 16" id="KW-0472">Membrane</keyword>
<dbReference type="CDD" id="cd05387">
    <property type="entry name" value="BY-kinase"/>
    <property type="match status" value="1"/>
</dbReference>
<dbReference type="GO" id="GO:0004715">
    <property type="term" value="F:non-membrane spanning protein tyrosine kinase activity"/>
    <property type="evidence" value="ECO:0007669"/>
    <property type="project" value="UniProtKB-EC"/>
</dbReference>
<evidence type="ECO:0000256" key="4">
    <source>
        <dbReference type="ARBA" id="ARBA00011903"/>
    </source>
</evidence>
<dbReference type="Gene3D" id="3.40.50.300">
    <property type="entry name" value="P-loop containing nucleotide triphosphate hydrolases"/>
    <property type="match status" value="1"/>
</dbReference>